<feature type="domain" description="Large ribosomal subunit protein uL11 N-terminal" evidence="7">
    <location>
        <begin position="13"/>
        <end position="71"/>
    </location>
</feature>
<dbReference type="InterPro" id="IPR020784">
    <property type="entry name" value="Ribosomal_uL11_N"/>
</dbReference>
<dbReference type="EMBL" id="ML014196">
    <property type="protein sequence ID" value="RKP00840.1"/>
    <property type="molecule type" value="Genomic_DNA"/>
</dbReference>
<dbReference type="SUPFAM" id="SSF46906">
    <property type="entry name" value="Ribosomal protein L11, C-terminal domain"/>
    <property type="match status" value="1"/>
</dbReference>
<dbReference type="Pfam" id="PF00298">
    <property type="entry name" value="Ribosomal_L11"/>
    <property type="match status" value="1"/>
</dbReference>
<feature type="domain" description="Large ribosomal subunit protein uL11 C-terminal" evidence="6">
    <location>
        <begin position="78"/>
        <end position="146"/>
    </location>
</feature>
<keyword evidence="9" id="KW-1185">Reference proteome</keyword>
<dbReference type="InterPro" id="IPR036769">
    <property type="entry name" value="Ribosomal_uL11_C_sf"/>
</dbReference>
<reference evidence="9" key="1">
    <citation type="journal article" date="2018" name="Nat. Microbiol.">
        <title>Leveraging single-cell genomics to expand the fungal tree of life.</title>
        <authorList>
            <person name="Ahrendt S.R."/>
            <person name="Quandt C.A."/>
            <person name="Ciobanu D."/>
            <person name="Clum A."/>
            <person name="Salamov A."/>
            <person name="Andreopoulos B."/>
            <person name="Cheng J.F."/>
            <person name="Woyke T."/>
            <person name="Pelin A."/>
            <person name="Henrissat B."/>
            <person name="Reynolds N.K."/>
            <person name="Benny G.L."/>
            <person name="Smith M.E."/>
            <person name="James T.Y."/>
            <person name="Grigoriev I.V."/>
        </authorList>
    </citation>
    <scope>NUCLEOTIDE SEQUENCE [LARGE SCALE GENOMIC DNA]</scope>
    <source>
        <strain evidence="9">ATCC 52028</strain>
    </source>
</reference>
<dbReference type="Gene3D" id="3.30.1550.10">
    <property type="entry name" value="Ribosomal protein L11/L12, N-terminal domain"/>
    <property type="match status" value="1"/>
</dbReference>
<proteinExistence type="inferred from homology"/>
<dbReference type="InterPro" id="IPR036796">
    <property type="entry name" value="Ribosomal_uL11_N_sf"/>
</dbReference>
<dbReference type="PANTHER" id="PTHR11661:SF1">
    <property type="entry name" value="LARGE RIBOSOMAL SUBUNIT PROTEIN UL11M"/>
    <property type="match status" value="1"/>
</dbReference>
<dbReference type="Gene3D" id="1.10.10.250">
    <property type="entry name" value="Ribosomal protein L11, C-terminal domain"/>
    <property type="match status" value="1"/>
</dbReference>
<dbReference type="NCBIfam" id="TIGR01632">
    <property type="entry name" value="L11_bact"/>
    <property type="match status" value="1"/>
</dbReference>
<dbReference type="CDD" id="cd00349">
    <property type="entry name" value="Ribosomal_L11"/>
    <property type="match status" value="1"/>
</dbReference>
<dbReference type="OrthoDB" id="1091498at2759"/>
<evidence type="ECO:0000256" key="1">
    <source>
        <dbReference type="ARBA" id="ARBA00010537"/>
    </source>
</evidence>
<accession>A0A4P9X724</accession>
<keyword evidence="2 5" id="KW-0689">Ribosomal protein</keyword>
<name>A0A4P9X724_9FUNG</name>
<evidence type="ECO:0000259" key="7">
    <source>
        <dbReference type="Pfam" id="PF03946"/>
    </source>
</evidence>
<dbReference type="Pfam" id="PF03946">
    <property type="entry name" value="Ribosomal_L11_N"/>
    <property type="match status" value="1"/>
</dbReference>
<dbReference type="InterPro" id="IPR020783">
    <property type="entry name" value="Ribosomal_uL11_C"/>
</dbReference>
<gene>
    <name evidence="8" type="ORF">CXG81DRAFT_12736</name>
</gene>
<dbReference type="GO" id="GO:0006412">
    <property type="term" value="P:translation"/>
    <property type="evidence" value="ECO:0007669"/>
    <property type="project" value="InterPro"/>
</dbReference>
<dbReference type="STRING" id="1555241.A0A4P9X724"/>
<protein>
    <recommendedName>
        <fullName evidence="4">Large ribosomal subunit protein uL11m</fullName>
    </recommendedName>
</protein>
<evidence type="ECO:0000256" key="3">
    <source>
        <dbReference type="ARBA" id="ARBA00023274"/>
    </source>
</evidence>
<dbReference type="SMART" id="SM00649">
    <property type="entry name" value="RL11"/>
    <property type="match status" value="1"/>
</dbReference>
<dbReference type="FunFam" id="1.10.10.250:FF:000003">
    <property type="entry name" value="Mitochondrial ribosomal protein L11"/>
    <property type="match status" value="1"/>
</dbReference>
<organism evidence="8 9">
    <name type="scientific">Caulochytrium protostelioides</name>
    <dbReference type="NCBI Taxonomy" id="1555241"/>
    <lineage>
        <taxon>Eukaryota</taxon>
        <taxon>Fungi</taxon>
        <taxon>Fungi incertae sedis</taxon>
        <taxon>Chytridiomycota</taxon>
        <taxon>Chytridiomycota incertae sedis</taxon>
        <taxon>Chytridiomycetes</taxon>
        <taxon>Caulochytriales</taxon>
        <taxon>Caulochytriaceae</taxon>
        <taxon>Caulochytrium</taxon>
    </lineage>
</organism>
<dbReference type="AlphaFoldDB" id="A0A4P9X724"/>
<dbReference type="InterPro" id="IPR006519">
    <property type="entry name" value="Ribosomal_uL11_bac-typ"/>
</dbReference>
<evidence type="ECO:0000313" key="9">
    <source>
        <dbReference type="Proteomes" id="UP000274922"/>
    </source>
</evidence>
<dbReference type="FunFam" id="3.30.1550.10:FF:000005">
    <property type="entry name" value="50S ribosomal protein L11"/>
    <property type="match status" value="1"/>
</dbReference>
<dbReference type="HAMAP" id="MF_00736">
    <property type="entry name" value="Ribosomal_uL11"/>
    <property type="match status" value="1"/>
</dbReference>
<evidence type="ECO:0000256" key="4">
    <source>
        <dbReference type="ARBA" id="ARBA00040104"/>
    </source>
</evidence>
<evidence type="ECO:0000259" key="6">
    <source>
        <dbReference type="Pfam" id="PF00298"/>
    </source>
</evidence>
<dbReference type="Proteomes" id="UP000274922">
    <property type="component" value="Unassembled WGS sequence"/>
</dbReference>
<evidence type="ECO:0000313" key="8">
    <source>
        <dbReference type="EMBL" id="RKP00840.1"/>
    </source>
</evidence>
<dbReference type="InterPro" id="IPR000911">
    <property type="entry name" value="Ribosomal_uL11"/>
</dbReference>
<evidence type="ECO:0000256" key="5">
    <source>
        <dbReference type="RuleBase" id="RU003978"/>
    </source>
</evidence>
<dbReference type="GO" id="GO:0005762">
    <property type="term" value="C:mitochondrial large ribosomal subunit"/>
    <property type="evidence" value="ECO:0007669"/>
    <property type="project" value="TreeGrafter"/>
</dbReference>
<dbReference type="SUPFAM" id="SSF54747">
    <property type="entry name" value="Ribosomal L11/L12e N-terminal domain"/>
    <property type="match status" value="1"/>
</dbReference>
<sequence>MSKAAASTTTHLIRLLVPAGKAAPTPPVGPALGQRGIKSMDFCKSFNARTAHYLPGVPLPTKIRVQPDKSYDYRVTAPQAAYLLMQAAGITQGAKNPGSEVVATLSLKHIYEIAKIKQADPAFEHQPLRKVASSILGQAKSMGIEVTY</sequence>
<dbReference type="GO" id="GO:0070180">
    <property type="term" value="F:large ribosomal subunit rRNA binding"/>
    <property type="evidence" value="ECO:0007669"/>
    <property type="project" value="TreeGrafter"/>
</dbReference>
<keyword evidence="3 5" id="KW-0687">Ribonucleoprotein</keyword>
<evidence type="ECO:0000256" key="2">
    <source>
        <dbReference type="ARBA" id="ARBA00022980"/>
    </source>
</evidence>
<dbReference type="PANTHER" id="PTHR11661">
    <property type="entry name" value="60S RIBOSOMAL PROTEIN L12"/>
    <property type="match status" value="1"/>
</dbReference>
<dbReference type="GO" id="GO:0003735">
    <property type="term" value="F:structural constituent of ribosome"/>
    <property type="evidence" value="ECO:0007669"/>
    <property type="project" value="InterPro"/>
</dbReference>
<comment type="similarity">
    <text evidence="1 5">Belongs to the universal ribosomal protein uL11 family.</text>
</comment>